<comment type="subcellular location">
    <subcellularLocation>
        <location evidence="1">Cell membrane</location>
        <topology evidence="1">Multi-pass membrane protein</topology>
    </subcellularLocation>
</comment>
<dbReference type="Pfam" id="PF02687">
    <property type="entry name" value="FtsX"/>
    <property type="match status" value="1"/>
</dbReference>
<evidence type="ECO:0000313" key="9">
    <source>
        <dbReference type="EMBL" id="MFC5001255.1"/>
    </source>
</evidence>
<dbReference type="InterPro" id="IPR003838">
    <property type="entry name" value="ABC3_permease_C"/>
</dbReference>
<feature type="domain" description="ABC3 transporter permease C-terminal" evidence="8">
    <location>
        <begin position="278"/>
        <end position="395"/>
    </location>
</feature>
<feature type="transmembrane region" description="Helical" evidence="7">
    <location>
        <begin position="12"/>
        <end position="32"/>
    </location>
</feature>
<keyword evidence="4 7" id="KW-1133">Transmembrane helix</keyword>
<sequence length="403" mass="41005">MLLALVPRLGGEAIALVLLDAQLAITGIALLAPVVAPPLSWLVGRILVPGVAGALARDNARTAVRRTSSTVAPILVTVGIAAATFAATATLWDASERAAAARVTAATIALPAGAAGIADPGPGVPTAQSVVYVRNDDYSEEFDAMYTGPGVETVLRLPVRSGAVADLAGTDTVVVGSALARATGWRTGGTADLWLDDATPVRLRVVAVLEPSIDLDQTVLLPWALRAAHLPRSGADAVYLTGSSSSSVDGAGTVTAAEYFRSRNAEQRRLNHLALVAVLGMALVYTSIAIANTLIMSTGGRSRDLAVLRLGGGTPRQVLTMIGAEAVLVGVTGVLLAGLVTAGMLGGLRAGLVPLVADPRTVVPWTPILLIAGACLTITFVASVVPAALALRTPPGRLSSVRE</sequence>
<accession>A0ABV9W179</accession>
<dbReference type="EMBL" id="JBHSIU010000030">
    <property type="protein sequence ID" value="MFC5001255.1"/>
    <property type="molecule type" value="Genomic_DNA"/>
</dbReference>
<feature type="transmembrane region" description="Helical" evidence="7">
    <location>
        <begin position="326"/>
        <end position="348"/>
    </location>
</feature>
<dbReference type="PANTHER" id="PTHR30572">
    <property type="entry name" value="MEMBRANE COMPONENT OF TRANSPORTER-RELATED"/>
    <property type="match status" value="1"/>
</dbReference>
<evidence type="ECO:0000313" key="10">
    <source>
        <dbReference type="Proteomes" id="UP001595912"/>
    </source>
</evidence>
<feature type="transmembrane region" description="Helical" evidence="7">
    <location>
        <begin position="368"/>
        <end position="391"/>
    </location>
</feature>
<dbReference type="Proteomes" id="UP001595912">
    <property type="component" value="Unassembled WGS sequence"/>
</dbReference>
<evidence type="ECO:0000256" key="6">
    <source>
        <dbReference type="ARBA" id="ARBA00038076"/>
    </source>
</evidence>
<keyword evidence="3 7" id="KW-0812">Transmembrane</keyword>
<keyword evidence="5 7" id="KW-0472">Membrane</keyword>
<evidence type="ECO:0000256" key="4">
    <source>
        <dbReference type="ARBA" id="ARBA00022989"/>
    </source>
</evidence>
<dbReference type="InterPro" id="IPR050250">
    <property type="entry name" value="Macrolide_Exporter_MacB"/>
</dbReference>
<evidence type="ECO:0000256" key="7">
    <source>
        <dbReference type="SAM" id="Phobius"/>
    </source>
</evidence>
<evidence type="ECO:0000256" key="3">
    <source>
        <dbReference type="ARBA" id="ARBA00022692"/>
    </source>
</evidence>
<reference evidence="10" key="1">
    <citation type="journal article" date="2019" name="Int. J. Syst. Evol. Microbiol.">
        <title>The Global Catalogue of Microorganisms (GCM) 10K type strain sequencing project: providing services to taxonomists for standard genome sequencing and annotation.</title>
        <authorList>
            <consortium name="The Broad Institute Genomics Platform"/>
            <consortium name="The Broad Institute Genome Sequencing Center for Infectious Disease"/>
            <person name="Wu L."/>
            <person name="Ma J."/>
        </authorList>
    </citation>
    <scope>NUCLEOTIDE SEQUENCE [LARGE SCALE GENOMIC DNA]</scope>
    <source>
        <strain evidence="10">CGMCC 4.7152</strain>
    </source>
</reference>
<comment type="caution">
    <text evidence="9">The sequence shown here is derived from an EMBL/GenBank/DDBJ whole genome shotgun (WGS) entry which is preliminary data.</text>
</comment>
<organism evidence="9 10">
    <name type="scientific">Dactylosporangium cerinum</name>
    <dbReference type="NCBI Taxonomy" id="1434730"/>
    <lineage>
        <taxon>Bacteria</taxon>
        <taxon>Bacillati</taxon>
        <taxon>Actinomycetota</taxon>
        <taxon>Actinomycetes</taxon>
        <taxon>Micromonosporales</taxon>
        <taxon>Micromonosporaceae</taxon>
        <taxon>Dactylosporangium</taxon>
    </lineage>
</organism>
<dbReference type="RefSeq" id="WP_380118086.1">
    <property type="nucleotide sequence ID" value="NZ_JBHSIU010000030.1"/>
</dbReference>
<comment type="similarity">
    <text evidence="6">Belongs to the ABC-4 integral membrane protein family.</text>
</comment>
<feature type="transmembrane region" description="Helical" evidence="7">
    <location>
        <begin position="273"/>
        <end position="295"/>
    </location>
</feature>
<evidence type="ECO:0000259" key="8">
    <source>
        <dbReference type="Pfam" id="PF02687"/>
    </source>
</evidence>
<proteinExistence type="inferred from homology"/>
<dbReference type="PANTHER" id="PTHR30572:SF4">
    <property type="entry name" value="ABC TRANSPORTER PERMEASE YTRF"/>
    <property type="match status" value="1"/>
</dbReference>
<protein>
    <submittedName>
        <fullName evidence="9">ABC transporter permease</fullName>
    </submittedName>
</protein>
<name>A0ABV9W179_9ACTN</name>
<feature type="transmembrane region" description="Helical" evidence="7">
    <location>
        <begin position="68"/>
        <end position="92"/>
    </location>
</feature>
<keyword evidence="2" id="KW-1003">Cell membrane</keyword>
<keyword evidence="10" id="KW-1185">Reference proteome</keyword>
<evidence type="ECO:0000256" key="2">
    <source>
        <dbReference type="ARBA" id="ARBA00022475"/>
    </source>
</evidence>
<evidence type="ECO:0000256" key="5">
    <source>
        <dbReference type="ARBA" id="ARBA00023136"/>
    </source>
</evidence>
<gene>
    <name evidence="9" type="ORF">ACFPIJ_25880</name>
</gene>
<evidence type="ECO:0000256" key="1">
    <source>
        <dbReference type="ARBA" id="ARBA00004651"/>
    </source>
</evidence>